<dbReference type="CDD" id="cd06259">
    <property type="entry name" value="YdcF-like"/>
    <property type="match status" value="1"/>
</dbReference>
<proteinExistence type="predicted"/>
<dbReference type="AlphaFoldDB" id="A0AAV3FF24"/>
<evidence type="ECO:0000313" key="2">
    <source>
        <dbReference type="EMBL" id="EIA17725.1"/>
    </source>
</evidence>
<dbReference type="PANTHER" id="PTHR30336:SF20">
    <property type="entry name" value="DUF218 DOMAIN-CONTAINING PROTEIN"/>
    <property type="match status" value="1"/>
</dbReference>
<accession>A0AAV3FF24</accession>
<dbReference type="Gene3D" id="3.40.50.620">
    <property type="entry name" value="HUPs"/>
    <property type="match status" value="1"/>
</dbReference>
<dbReference type="PANTHER" id="PTHR30336">
    <property type="entry name" value="INNER MEMBRANE PROTEIN, PROBABLE PERMEASE"/>
    <property type="match status" value="1"/>
</dbReference>
<dbReference type="InterPro" id="IPR014729">
    <property type="entry name" value="Rossmann-like_a/b/a_fold"/>
</dbReference>
<dbReference type="InterPro" id="IPR003848">
    <property type="entry name" value="DUF218"/>
</dbReference>
<gene>
    <name evidence="2" type="ORF">HA1_05302</name>
</gene>
<comment type="caution">
    <text evidence="2">The sequence shown here is derived from an EMBL/GenBank/DDBJ whole genome shotgun (WGS) entry which is preliminary data.</text>
</comment>
<evidence type="ECO:0000259" key="1">
    <source>
        <dbReference type="Pfam" id="PF02698"/>
    </source>
</evidence>
<sequence>MRILDDITKFIFVCDEPKPCDLIFIPGSSKYEVSEKASLLYKQRLAKYVLPSGKFSCKLEKFPNEKIINKKYAGKYESDWEFCKEVLFRNDVPLESILVENKSTNTSENAFFSRKVTDDLNIEVKSAILCCQAFHARRALITYSLAYPNTQFYVVPVETQGISKDNWYKSDYGINRVLGELRKCGSYFEEYIKDLNKINALFLSLLI</sequence>
<evidence type="ECO:0000313" key="3">
    <source>
        <dbReference type="Proteomes" id="UP000005358"/>
    </source>
</evidence>
<dbReference type="RefSeq" id="WP_003480828.1">
    <property type="nucleotide sequence ID" value="NZ_CM001477.1"/>
</dbReference>
<dbReference type="Proteomes" id="UP000005358">
    <property type="component" value="Chromosome"/>
</dbReference>
<reference evidence="2 3" key="1">
    <citation type="journal article" date="2012" name="PLoS ONE">
        <title>Genome Sequencing and Analysis of a Type A Clostridium perfringens Isolate from a Case of Bovine Clostridial Abomasitis.</title>
        <authorList>
            <person name="Nowell V.J."/>
            <person name="Kropinski A.M."/>
            <person name="Songer J.G."/>
            <person name="Macinnes J.I."/>
            <person name="Parreira V.R."/>
            <person name="Prescott J.F."/>
        </authorList>
    </citation>
    <scope>NUCLEOTIDE SEQUENCE [LARGE SCALE GENOMIC DNA]</scope>
    <source>
        <strain evidence="2 3">F262</strain>
    </source>
</reference>
<name>A0AAV3FF24_CLOPF</name>
<dbReference type="Pfam" id="PF02698">
    <property type="entry name" value="DUF218"/>
    <property type="match status" value="1"/>
</dbReference>
<feature type="domain" description="DUF218" evidence="1">
    <location>
        <begin position="33"/>
        <end position="192"/>
    </location>
</feature>
<dbReference type="InterPro" id="IPR051599">
    <property type="entry name" value="Cell_Envelope_Assoc"/>
</dbReference>
<organism evidence="2 3">
    <name type="scientific">Clostridium perfringens F262</name>
    <dbReference type="NCBI Taxonomy" id="883064"/>
    <lineage>
        <taxon>Bacteria</taxon>
        <taxon>Bacillati</taxon>
        <taxon>Bacillota</taxon>
        <taxon>Clostridia</taxon>
        <taxon>Eubacteriales</taxon>
        <taxon>Clostridiaceae</taxon>
        <taxon>Clostridium</taxon>
    </lineage>
</organism>
<protein>
    <recommendedName>
        <fullName evidence="1">DUF218 domain-containing protein</fullName>
    </recommendedName>
</protein>
<dbReference type="EMBL" id="AFES01000015">
    <property type="protein sequence ID" value="EIA17725.1"/>
    <property type="molecule type" value="Genomic_DNA"/>
</dbReference>
<dbReference type="GO" id="GO:0005886">
    <property type="term" value="C:plasma membrane"/>
    <property type="evidence" value="ECO:0007669"/>
    <property type="project" value="TreeGrafter"/>
</dbReference>